<dbReference type="Pfam" id="PF03432">
    <property type="entry name" value="Relaxase"/>
    <property type="match status" value="1"/>
</dbReference>
<dbReference type="CDD" id="cd00188">
    <property type="entry name" value="TOPRIM"/>
    <property type="match status" value="1"/>
</dbReference>
<dbReference type="EMBL" id="PVTQ01000022">
    <property type="protein sequence ID" value="PRY84615.1"/>
    <property type="molecule type" value="Genomic_DNA"/>
</dbReference>
<evidence type="ECO:0000256" key="1">
    <source>
        <dbReference type="SAM" id="MobiDB-lite"/>
    </source>
</evidence>
<feature type="compositionally biased region" description="Basic residues" evidence="1">
    <location>
        <begin position="182"/>
        <end position="192"/>
    </location>
</feature>
<feature type="domain" description="Large polyvalent protein-associated" evidence="3">
    <location>
        <begin position="358"/>
        <end position="428"/>
    </location>
</feature>
<dbReference type="Proteomes" id="UP000238392">
    <property type="component" value="Unassembled WGS sequence"/>
</dbReference>
<evidence type="ECO:0000259" key="2">
    <source>
        <dbReference type="Pfam" id="PF03432"/>
    </source>
</evidence>
<reference evidence="5 6" key="1">
    <citation type="submission" date="2018-03" db="EMBL/GenBank/DDBJ databases">
        <title>Genomic Encyclopedia of Archaeal and Bacterial Type Strains, Phase II (KMG-II): from individual species to whole genera.</title>
        <authorList>
            <person name="Goeker M."/>
        </authorList>
    </citation>
    <scope>NUCLEOTIDE SEQUENCE [LARGE SCALE GENOMIC DNA]</scope>
    <source>
        <strain evidence="5 6">DSM 100212</strain>
    </source>
</reference>
<dbReference type="OrthoDB" id="279005at2"/>
<keyword evidence="6" id="KW-1185">Reference proteome</keyword>
<dbReference type="InterPro" id="IPR040677">
    <property type="entry name" value="LPD7"/>
</dbReference>
<feature type="region of interest" description="Disordered" evidence="1">
    <location>
        <begin position="171"/>
        <end position="199"/>
    </location>
</feature>
<dbReference type="Pfam" id="PF13155">
    <property type="entry name" value="Toprim_2"/>
    <property type="match status" value="1"/>
</dbReference>
<dbReference type="InterPro" id="IPR054462">
    <property type="entry name" value="TraI_M"/>
</dbReference>
<proteinExistence type="predicted"/>
<feature type="domain" description="TraI-like middle" evidence="4">
    <location>
        <begin position="208"/>
        <end position="285"/>
    </location>
</feature>
<feature type="domain" description="MobA/VirD2-like nuclease" evidence="2">
    <location>
        <begin position="27"/>
        <end position="152"/>
    </location>
</feature>
<name>A0A2T0WD72_9RHOB</name>
<dbReference type="InterPro" id="IPR005094">
    <property type="entry name" value="Endonuclease_MobA/VirD2"/>
</dbReference>
<dbReference type="Gene3D" id="3.40.1360.10">
    <property type="match status" value="1"/>
</dbReference>
<organism evidence="5 6">
    <name type="scientific">Donghicola tyrosinivorans</name>
    <dbReference type="NCBI Taxonomy" id="1652492"/>
    <lineage>
        <taxon>Bacteria</taxon>
        <taxon>Pseudomonadati</taxon>
        <taxon>Pseudomonadota</taxon>
        <taxon>Alphaproteobacteria</taxon>
        <taxon>Rhodobacterales</taxon>
        <taxon>Roseobacteraceae</taxon>
        <taxon>Donghicola</taxon>
    </lineage>
</organism>
<dbReference type="AlphaFoldDB" id="A0A2T0WD72"/>
<evidence type="ECO:0000259" key="3">
    <source>
        <dbReference type="Pfam" id="PF18821"/>
    </source>
</evidence>
<dbReference type="SUPFAM" id="SSF56731">
    <property type="entry name" value="DNA primase core"/>
    <property type="match status" value="1"/>
</dbReference>
<dbReference type="RefSeq" id="WP_106268313.1">
    <property type="nucleotide sequence ID" value="NZ_PVTQ01000022.1"/>
</dbReference>
<sequence length="884" mass="97489">MIVEIIRKPGEKGSGGTAEAFLPGVRYIWQKAAHVETRNLAATEWRGAATEMRLVSELNSRVQKPYYHLAASWHAQEQPTDAHQMAAAAHLIKALGLEDHQAVIALHRDKAQAHFHIVVNTVHPVTGKVWSKSNDHMRVEKACREIEVLQGWSHDRGQFDFDITPDGSVRLKPSPDAYERKKAARAKGRRPKTSGDRKFEKSTGFETFEHSLTDALRDRFAAAVATSPDWPSLHNALLAMGLRYDKHGSGARVLLLGSGEHLKASAFGAKFSISKLQKRFGPYEAPPPVQEAPLPTPPAPIAGMSGLIAEKDRKYTSASSFKLTLLRRIYCGIHVDPLVAEAIKFVGFAEVPPRITLRDTTTILDHGEKVTTSGDTKEARAIMIAMAKAKGWSSVRFRGPPDFVRAASLEAAQAGLPVFGVPEDLQAKCDAILARLRAQETSIEDIAEGVQLAALEAVADHDAARAKSAQARAARDAEKATNLKEVEDVLHALKPDKDPVSRAIKRVARDEKRSITAAFRNERDRTRALPPRDTEKLAGSAKGRRIVRTFLDHDETELARMKEVSIDAIASLCGWTFTPRHKDGHNDPSGHKLRTYTRGAETIKATRKGPYWVWTNNKTGKSGSVIDLWQADNPGSTLGDARKAFRQIMGTEVPAPLPARDGSYEAPRDHTQARRRWEEAPYIEDRRTYAEDRGIAKATLQRFRKSVRAGVYGGIYFAHRHPETGDILGFEQAWEKHGTRNTARFAKDGVKTVSVLGDPKTATRMVVFEGGLDALALAELEARFDTIYVSTGGGFGQRTELALKTLAIGRQVCSGFDNDRAGEALHAQLKQLLPIVERHAPHKRIEGATRPCKDWLDVLNAMAERGKVKPACDVDAPPEEWATP</sequence>
<gene>
    <name evidence="5" type="ORF">CLV74_12233</name>
</gene>
<accession>A0A2T0WD72</accession>
<evidence type="ECO:0000259" key="4">
    <source>
        <dbReference type="Pfam" id="PF22863"/>
    </source>
</evidence>
<evidence type="ECO:0000313" key="5">
    <source>
        <dbReference type="EMBL" id="PRY84615.1"/>
    </source>
</evidence>
<dbReference type="Pfam" id="PF18821">
    <property type="entry name" value="LPD7"/>
    <property type="match status" value="1"/>
</dbReference>
<protein>
    <submittedName>
        <fullName evidence="5">Toprim domain-containing protein</fullName>
    </submittedName>
</protein>
<dbReference type="Pfam" id="PF22863">
    <property type="entry name" value="TraI_middle"/>
    <property type="match status" value="1"/>
</dbReference>
<evidence type="ECO:0000313" key="6">
    <source>
        <dbReference type="Proteomes" id="UP000238392"/>
    </source>
</evidence>
<comment type="caution">
    <text evidence="5">The sequence shown here is derived from an EMBL/GenBank/DDBJ whole genome shotgun (WGS) entry which is preliminary data.</text>
</comment>